<protein>
    <submittedName>
        <fullName evidence="3">Transposase A</fullName>
    </submittedName>
</protein>
<keyword evidence="2" id="KW-0175">Coiled coil</keyword>
<proteinExistence type="inferred from homology"/>
<organism evidence="3 4">
    <name type="scientific">Alteromonas naphthalenivorans</name>
    <dbReference type="NCBI Taxonomy" id="715451"/>
    <lineage>
        <taxon>Bacteria</taxon>
        <taxon>Pseudomonadati</taxon>
        <taxon>Pseudomonadota</taxon>
        <taxon>Gammaproteobacteria</taxon>
        <taxon>Alteromonadales</taxon>
        <taxon>Alteromonadaceae</taxon>
        <taxon>Alteromonas/Salinimonas group</taxon>
        <taxon>Alteromonas</taxon>
    </lineage>
</organism>
<feature type="coiled-coil region" evidence="2">
    <location>
        <begin position="48"/>
        <end position="75"/>
    </location>
</feature>
<sequence length="106" mass="12448">MSQRFTEEFKIQAVKQVTDQGYSVASVSERLGVTSSSLYNWIKAYGPESEEHRQSQEQSDRIKQLEKELEIQNSITQNRKERCSDHLNLQPYFSRASQRKIRVHKS</sequence>
<evidence type="ECO:0000313" key="3">
    <source>
        <dbReference type="EMBL" id="AEF01770.1"/>
    </source>
</evidence>
<comment type="similarity">
    <text evidence="1">Belongs to the transposase 8 family.</text>
</comment>
<dbReference type="PANTHER" id="PTHR33215">
    <property type="entry name" value="PROTEIN DISTAL ANTENNA"/>
    <property type="match status" value="1"/>
</dbReference>
<dbReference type="EMBL" id="CP002339">
    <property type="protein sequence ID" value="AEF01770.1"/>
    <property type="molecule type" value="Genomic_DNA"/>
</dbReference>
<evidence type="ECO:0000313" key="4">
    <source>
        <dbReference type="Proteomes" id="UP000000683"/>
    </source>
</evidence>
<keyword evidence="4" id="KW-1185">Reference proteome</keyword>
<dbReference type="GO" id="GO:0003677">
    <property type="term" value="F:DNA binding"/>
    <property type="evidence" value="ECO:0007669"/>
    <property type="project" value="InterPro"/>
</dbReference>
<dbReference type="InterPro" id="IPR051839">
    <property type="entry name" value="RD_transcriptional_regulator"/>
</dbReference>
<dbReference type="AlphaFoldDB" id="F5ZA79"/>
<dbReference type="SUPFAM" id="SSF46689">
    <property type="entry name" value="Homeodomain-like"/>
    <property type="match status" value="1"/>
</dbReference>
<name>F5ZA79_ALTNA</name>
<evidence type="ECO:0000256" key="1">
    <source>
        <dbReference type="ARBA" id="ARBA00009964"/>
    </source>
</evidence>
<dbReference type="Proteomes" id="UP000000683">
    <property type="component" value="Chromosome"/>
</dbReference>
<dbReference type="KEGG" id="alt:ambt_01065"/>
<dbReference type="InterPro" id="IPR002514">
    <property type="entry name" value="Transposase_8"/>
</dbReference>
<dbReference type="PANTHER" id="PTHR33215:SF13">
    <property type="entry name" value="PROTEIN DISTAL ANTENNA"/>
    <property type="match status" value="1"/>
</dbReference>
<dbReference type="eggNOG" id="COG2963">
    <property type="taxonomic scope" value="Bacteria"/>
</dbReference>
<dbReference type="GO" id="GO:0006313">
    <property type="term" value="P:DNA transposition"/>
    <property type="evidence" value="ECO:0007669"/>
    <property type="project" value="InterPro"/>
</dbReference>
<dbReference type="Pfam" id="PF01527">
    <property type="entry name" value="HTH_Tnp_1"/>
    <property type="match status" value="1"/>
</dbReference>
<dbReference type="HOGENOM" id="CLU_027402_33_2_6"/>
<evidence type="ECO:0000256" key="2">
    <source>
        <dbReference type="SAM" id="Coils"/>
    </source>
</evidence>
<dbReference type="Gene3D" id="1.10.10.60">
    <property type="entry name" value="Homeodomain-like"/>
    <property type="match status" value="1"/>
</dbReference>
<gene>
    <name evidence="3" type="ordered locus">ambt_01065</name>
</gene>
<dbReference type="InterPro" id="IPR009057">
    <property type="entry name" value="Homeodomain-like_sf"/>
</dbReference>
<dbReference type="GO" id="GO:0004803">
    <property type="term" value="F:transposase activity"/>
    <property type="evidence" value="ECO:0007669"/>
    <property type="project" value="InterPro"/>
</dbReference>
<accession>F5ZA79</accession>
<reference evidence="3 4" key="1">
    <citation type="journal article" date="2011" name="J. Bacteriol.">
        <title>Complete genome sequence of the polycyclic aromatic hydrocarbon-degrading bacterium Alteromonas sp. strain SN2.</title>
        <authorList>
            <person name="Jin H.M."/>
            <person name="Jeong H."/>
            <person name="Moon E.J."/>
            <person name="Math R.K."/>
            <person name="Lee K."/>
            <person name="Kim H.J."/>
            <person name="Jeon C.O."/>
            <person name="Oh T.K."/>
            <person name="Kim J.F."/>
        </authorList>
    </citation>
    <scope>NUCLEOTIDE SEQUENCE [LARGE SCALE GENOMIC DNA]</scope>
    <source>
        <strain evidence="4">JCM 17741 / KACC 18427 / KCTC 11700BP / SN2</strain>
    </source>
</reference>